<evidence type="ECO:0000256" key="7">
    <source>
        <dbReference type="ARBA" id="ARBA00047899"/>
    </source>
</evidence>
<dbReference type="PROSITE" id="PS00108">
    <property type="entry name" value="PROTEIN_KINASE_ST"/>
    <property type="match status" value="1"/>
</dbReference>
<proteinExistence type="inferred from homology"/>
<dbReference type="Proteomes" id="UP001211907">
    <property type="component" value="Unassembled WGS sequence"/>
</dbReference>
<dbReference type="GO" id="GO:0005737">
    <property type="term" value="C:cytoplasm"/>
    <property type="evidence" value="ECO:0007669"/>
    <property type="project" value="UniProtKB-ARBA"/>
</dbReference>
<dbReference type="SMART" id="SM00220">
    <property type="entry name" value="S_TKc"/>
    <property type="match status" value="1"/>
</dbReference>
<accession>A0AAD5TAN4</accession>
<evidence type="ECO:0000313" key="13">
    <source>
        <dbReference type="Proteomes" id="UP001211907"/>
    </source>
</evidence>
<protein>
    <recommendedName>
        <fullName evidence="1">non-specific serine/threonine protein kinase</fullName>
        <ecNumber evidence="1">2.7.11.1</ecNumber>
    </recommendedName>
</protein>
<organism evidence="12 13">
    <name type="scientific">Physocladia obscura</name>
    <dbReference type="NCBI Taxonomy" id="109957"/>
    <lineage>
        <taxon>Eukaryota</taxon>
        <taxon>Fungi</taxon>
        <taxon>Fungi incertae sedis</taxon>
        <taxon>Chytridiomycota</taxon>
        <taxon>Chytridiomycota incertae sedis</taxon>
        <taxon>Chytridiomycetes</taxon>
        <taxon>Chytridiales</taxon>
        <taxon>Chytriomycetaceae</taxon>
        <taxon>Physocladia</taxon>
    </lineage>
</organism>
<dbReference type="PANTHER" id="PTHR22983">
    <property type="entry name" value="PROTEIN KINASE RELATED"/>
    <property type="match status" value="1"/>
</dbReference>
<evidence type="ECO:0000256" key="9">
    <source>
        <dbReference type="PROSITE-ProRule" id="PRU10141"/>
    </source>
</evidence>
<dbReference type="EC" id="2.7.11.1" evidence="1"/>
<comment type="catalytic activity">
    <reaction evidence="8">
        <text>L-seryl-[protein] + ATP = O-phospho-L-seryl-[protein] + ADP + H(+)</text>
        <dbReference type="Rhea" id="RHEA:17989"/>
        <dbReference type="Rhea" id="RHEA-COMP:9863"/>
        <dbReference type="Rhea" id="RHEA-COMP:11604"/>
        <dbReference type="ChEBI" id="CHEBI:15378"/>
        <dbReference type="ChEBI" id="CHEBI:29999"/>
        <dbReference type="ChEBI" id="CHEBI:30616"/>
        <dbReference type="ChEBI" id="CHEBI:83421"/>
        <dbReference type="ChEBI" id="CHEBI:456216"/>
        <dbReference type="EC" id="2.7.11.1"/>
    </reaction>
</comment>
<comment type="catalytic activity">
    <reaction evidence="7">
        <text>L-threonyl-[protein] + ATP = O-phospho-L-threonyl-[protein] + ADP + H(+)</text>
        <dbReference type="Rhea" id="RHEA:46608"/>
        <dbReference type="Rhea" id="RHEA-COMP:11060"/>
        <dbReference type="Rhea" id="RHEA-COMP:11605"/>
        <dbReference type="ChEBI" id="CHEBI:15378"/>
        <dbReference type="ChEBI" id="CHEBI:30013"/>
        <dbReference type="ChEBI" id="CHEBI:30616"/>
        <dbReference type="ChEBI" id="CHEBI:61977"/>
        <dbReference type="ChEBI" id="CHEBI:456216"/>
        <dbReference type="EC" id="2.7.11.1"/>
    </reaction>
</comment>
<dbReference type="GO" id="GO:0005524">
    <property type="term" value="F:ATP binding"/>
    <property type="evidence" value="ECO:0007669"/>
    <property type="project" value="UniProtKB-UniRule"/>
</dbReference>
<feature type="binding site" evidence="9">
    <location>
        <position position="49"/>
    </location>
    <ligand>
        <name>ATP</name>
        <dbReference type="ChEBI" id="CHEBI:30616"/>
    </ligand>
</feature>
<evidence type="ECO:0000256" key="3">
    <source>
        <dbReference type="ARBA" id="ARBA00022679"/>
    </source>
</evidence>
<evidence type="ECO:0000256" key="2">
    <source>
        <dbReference type="ARBA" id="ARBA00022527"/>
    </source>
</evidence>
<comment type="similarity">
    <text evidence="10">Belongs to the protein kinase superfamily.</text>
</comment>
<dbReference type="InterPro" id="IPR017441">
    <property type="entry name" value="Protein_kinase_ATP_BS"/>
</dbReference>
<dbReference type="AlphaFoldDB" id="A0AAD5TAN4"/>
<sequence length="280" mass="31521">MTNSRSTNNNQQNIPEIASYAIGKCIGSGQYGKVHRAVHKKSQTTVALKLINLSSRTRNDIKALRDEIKCHRRLIHPNIVRCLDCFTLRDNQEVAVVTELCSNGDLMEALKLTGPFDESRVGEFAIALIDGLEFLHTRHGIVHRDLKLQNILITESGILKIADFGFAQMFDQSKGVTMTSVKGTPIYMAPELIKEEPYSYLVDIWALGIILFERPTTTDSGIDIASEQPKAVSKLSLMNWFEVGGVEIGTQVEFPTECIQKEKLPDINWTRENYFLEVYS</sequence>
<dbReference type="PROSITE" id="PS50011">
    <property type="entry name" value="PROTEIN_KINASE_DOM"/>
    <property type="match status" value="1"/>
</dbReference>
<dbReference type="InterPro" id="IPR008271">
    <property type="entry name" value="Ser/Thr_kinase_AS"/>
</dbReference>
<reference evidence="12" key="1">
    <citation type="submission" date="2020-05" db="EMBL/GenBank/DDBJ databases">
        <title>Phylogenomic resolution of chytrid fungi.</title>
        <authorList>
            <person name="Stajich J.E."/>
            <person name="Amses K."/>
            <person name="Simmons R."/>
            <person name="Seto K."/>
            <person name="Myers J."/>
            <person name="Bonds A."/>
            <person name="Quandt C.A."/>
            <person name="Barry K."/>
            <person name="Liu P."/>
            <person name="Grigoriev I."/>
            <person name="Longcore J.E."/>
            <person name="James T.Y."/>
        </authorList>
    </citation>
    <scope>NUCLEOTIDE SEQUENCE</scope>
    <source>
        <strain evidence="12">JEL0513</strain>
    </source>
</reference>
<comment type="caution">
    <text evidence="12">The sequence shown here is derived from an EMBL/GenBank/DDBJ whole genome shotgun (WGS) entry which is preliminary data.</text>
</comment>
<dbReference type="InterPro" id="IPR011009">
    <property type="entry name" value="Kinase-like_dom_sf"/>
</dbReference>
<dbReference type="Gene3D" id="1.10.510.10">
    <property type="entry name" value="Transferase(Phosphotransferase) domain 1"/>
    <property type="match status" value="1"/>
</dbReference>
<name>A0AAD5TAN4_9FUNG</name>
<keyword evidence="2 10" id="KW-0723">Serine/threonine-protein kinase</keyword>
<dbReference type="GO" id="GO:0004674">
    <property type="term" value="F:protein serine/threonine kinase activity"/>
    <property type="evidence" value="ECO:0007669"/>
    <property type="project" value="UniProtKB-KW"/>
</dbReference>
<evidence type="ECO:0000256" key="8">
    <source>
        <dbReference type="ARBA" id="ARBA00048679"/>
    </source>
</evidence>
<dbReference type="InterPro" id="IPR000719">
    <property type="entry name" value="Prot_kinase_dom"/>
</dbReference>
<feature type="domain" description="Protein kinase" evidence="11">
    <location>
        <begin position="20"/>
        <end position="280"/>
    </location>
</feature>
<evidence type="ECO:0000256" key="10">
    <source>
        <dbReference type="RuleBase" id="RU000304"/>
    </source>
</evidence>
<dbReference type="FunFam" id="3.30.200.20:FF:000042">
    <property type="entry name" value="Aurora kinase A"/>
    <property type="match status" value="1"/>
</dbReference>
<evidence type="ECO:0000313" key="12">
    <source>
        <dbReference type="EMBL" id="KAJ3130882.1"/>
    </source>
</evidence>
<gene>
    <name evidence="12" type="primary">STK36</name>
    <name evidence="12" type="ORF">HK100_007272</name>
</gene>
<evidence type="ECO:0000256" key="4">
    <source>
        <dbReference type="ARBA" id="ARBA00022741"/>
    </source>
</evidence>
<dbReference type="Pfam" id="PF00069">
    <property type="entry name" value="Pkinase"/>
    <property type="match status" value="1"/>
</dbReference>
<evidence type="ECO:0000256" key="1">
    <source>
        <dbReference type="ARBA" id="ARBA00012513"/>
    </source>
</evidence>
<keyword evidence="3" id="KW-0808">Transferase</keyword>
<evidence type="ECO:0000259" key="11">
    <source>
        <dbReference type="PROSITE" id="PS50011"/>
    </source>
</evidence>
<keyword evidence="6 9" id="KW-0067">ATP-binding</keyword>
<keyword evidence="13" id="KW-1185">Reference proteome</keyword>
<evidence type="ECO:0000256" key="6">
    <source>
        <dbReference type="ARBA" id="ARBA00022840"/>
    </source>
</evidence>
<dbReference type="PROSITE" id="PS00107">
    <property type="entry name" value="PROTEIN_KINASE_ATP"/>
    <property type="match status" value="1"/>
</dbReference>
<evidence type="ECO:0000256" key="5">
    <source>
        <dbReference type="ARBA" id="ARBA00022777"/>
    </source>
</evidence>
<dbReference type="EMBL" id="JADGJH010000342">
    <property type="protein sequence ID" value="KAJ3130882.1"/>
    <property type="molecule type" value="Genomic_DNA"/>
</dbReference>
<keyword evidence="5 12" id="KW-0418">Kinase</keyword>
<dbReference type="SUPFAM" id="SSF56112">
    <property type="entry name" value="Protein kinase-like (PK-like)"/>
    <property type="match status" value="1"/>
</dbReference>
<keyword evidence="4 9" id="KW-0547">Nucleotide-binding</keyword>
<dbReference type="PANTHER" id="PTHR22983:SF6">
    <property type="entry name" value="SERINE_THREONINE-PROTEIN KINASE 36"/>
    <property type="match status" value="1"/>
</dbReference>